<dbReference type="Proteomes" id="UP001153069">
    <property type="component" value="Unassembled WGS sequence"/>
</dbReference>
<comment type="caution">
    <text evidence="1">The sequence shown here is derived from an EMBL/GenBank/DDBJ whole genome shotgun (WGS) entry which is preliminary data.</text>
</comment>
<name>A0A9N8EP87_9STRA</name>
<accession>A0A9N8EP87</accession>
<organism evidence="1 2">
    <name type="scientific">Seminavis robusta</name>
    <dbReference type="NCBI Taxonomy" id="568900"/>
    <lineage>
        <taxon>Eukaryota</taxon>
        <taxon>Sar</taxon>
        <taxon>Stramenopiles</taxon>
        <taxon>Ochrophyta</taxon>
        <taxon>Bacillariophyta</taxon>
        <taxon>Bacillariophyceae</taxon>
        <taxon>Bacillariophycidae</taxon>
        <taxon>Naviculales</taxon>
        <taxon>Naviculaceae</taxon>
        <taxon>Seminavis</taxon>
    </lineage>
</organism>
<keyword evidence="2" id="KW-1185">Reference proteome</keyword>
<protein>
    <submittedName>
        <fullName evidence="1">Uncharacterized protein</fullName>
    </submittedName>
</protein>
<dbReference type="AlphaFoldDB" id="A0A9N8EP87"/>
<reference evidence="1" key="1">
    <citation type="submission" date="2020-06" db="EMBL/GenBank/DDBJ databases">
        <authorList>
            <consortium name="Plant Systems Biology data submission"/>
        </authorList>
    </citation>
    <scope>NUCLEOTIDE SEQUENCE</scope>
    <source>
        <strain evidence="1">D6</strain>
    </source>
</reference>
<proteinExistence type="predicted"/>
<evidence type="ECO:0000313" key="2">
    <source>
        <dbReference type="Proteomes" id="UP001153069"/>
    </source>
</evidence>
<dbReference type="EMBL" id="CAICTM010001326">
    <property type="protein sequence ID" value="CAB9522659.1"/>
    <property type="molecule type" value="Genomic_DNA"/>
</dbReference>
<sequence length="143" mass="16022">MKHLLDHGWHQKYNPRGKNVLRGADEDYKTKLFDFTRGVAHMATERECKERRGEAWKVKRPGSRPTSWALGAMVDVSTCGERDKRRLGAPSVGTVGFAIRMVIGGSNARRSRLLGGNRQICSQDGRMLQKVQGNAKSCCGHHF</sequence>
<gene>
    <name evidence="1" type="ORF">SEMRO_1328_G263140.1</name>
</gene>
<evidence type="ECO:0000313" key="1">
    <source>
        <dbReference type="EMBL" id="CAB9522659.1"/>
    </source>
</evidence>